<organism evidence="6 7">
    <name type="scientific">Vallitalea pronyensis</name>
    <dbReference type="NCBI Taxonomy" id="1348613"/>
    <lineage>
        <taxon>Bacteria</taxon>
        <taxon>Bacillati</taxon>
        <taxon>Bacillota</taxon>
        <taxon>Clostridia</taxon>
        <taxon>Lachnospirales</taxon>
        <taxon>Vallitaleaceae</taxon>
        <taxon>Vallitalea</taxon>
    </lineage>
</organism>
<dbReference type="SUPFAM" id="SSF53067">
    <property type="entry name" value="Actin-like ATPase domain"/>
    <property type="match status" value="1"/>
</dbReference>
<dbReference type="InterPro" id="IPR002731">
    <property type="entry name" value="ATPase_BadF"/>
</dbReference>
<keyword evidence="4" id="KW-0411">Iron-sulfur</keyword>
<dbReference type="GO" id="GO:0046872">
    <property type="term" value="F:metal ion binding"/>
    <property type="evidence" value="ECO:0007669"/>
    <property type="project" value="UniProtKB-KW"/>
</dbReference>
<evidence type="ECO:0000256" key="3">
    <source>
        <dbReference type="ARBA" id="ARBA00023004"/>
    </source>
</evidence>
<evidence type="ECO:0000256" key="4">
    <source>
        <dbReference type="ARBA" id="ARBA00023014"/>
    </source>
</evidence>
<keyword evidence="3" id="KW-0408">Iron</keyword>
<gene>
    <name evidence="6" type="ORF">HZI73_05940</name>
</gene>
<protein>
    <submittedName>
        <fullName evidence="6">2-hydroxyglutaryl-CoA dehydratase</fullName>
    </submittedName>
</protein>
<evidence type="ECO:0000259" key="5">
    <source>
        <dbReference type="Pfam" id="PF01869"/>
    </source>
</evidence>
<accession>A0A8J8SG28</accession>
<keyword evidence="7" id="KW-1185">Reference proteome</keyword>
<comment type="cofactor">
    <cofactor evidence="1">
        <name>[4Fe-4S] cluster</name>
        <dbReference type="ChEBI" id="CHEBI:49883"/>
    </cofactor>
</comment>
<dbReference type="AlphaFoldDB" id="A0A8J8SG28"/>
<evidence type="ECO:0000256" key="2">
    <source>
        <dbReference type="ARBA" id="ARBA00022723"/>
    </source>
</evidence>
<dbReference type="NCBIfam" id="TIGR00241">
    <property type="entry name" value="CoA_E_activ"/>
    <property type="match status" value="1"/>
</dbReference>
<evidence type="ECO:0000256" key="1">
    <source>
        <dbReference type="ARBA" id="ARBA00001966"/>
    </source>
</evidence>
<name>A0A8J8SG28_9FIRM</name>
<dbReference type="CDD" id="cd24036">
    <property type="entry name" value="ASKHA_NBD_BcrAD_BadFG_HgdC_HadI"/>
    <property type="match status" value="1"/>
</dbReference>
<dbReference type="Gene3D" id="3.30.420.40">
    <property type="match status" value="2"/>
</dbReference>
<proteinExistence type="predicted"/>
<reference evidence="6" key="1">
    <citation type="submission" date="2020-07" db="EMBL/GenBank/DDBJ databases">
        <title>Vallitalea pronyensis genome.</title>
        <authorList>
            <person name="Postec A."/>
        </authorList>
    </citation>
    <scope>NUCLEOTIDE SEQUENCE</scope>
    <source>
        <strain evidence="6">FatNI3</strain>
    </source>
</reference>
<dbReference type="GO" id="GO:0051536">
    <property type="term" value="F:iron-sulfur cluster binding"/>
    <property type="evidence" value="ECO:0007669"/>
    <property type="project" value="UniProtKB-KW"/>
</dbReference>
<sequence>MYMGIDVGSVSINAVLIDRNKKIMDYVIDYSGYDHRESVERIIRTICMKTGIHRKDIKRIVATGYGRRNVPDTYKTVTEITCHAIGVRALYTNAALVIDIGGQDSKIIKLSKDNIVETFMMNDKCSAGTGRFLEVMAGVMKMDMQEFSSYGMKSRRPYRISSTCTVFAESEVISGIAKGVAKEDIIAGIYESIVSRIKAMVGSMDYVGDVVLTGGVAKNEGVASSMKRKFTTIQVPFEPQITGALGGALIAWENG</sequence>
<dbReference type="Proteomes" id="UP000683246">
    <property type="component" value="Chromosome"/>
</dbReference>
<keyword evidence="2" id="KW-0479">Metal-binding</keyword>
<feature type="domain" description="ATPase BadF/BadG/BcrA/BcrD type" evidence="5">
    <location>
        <begin position="4"/>
        <end position="251"/>
    </location>
</feature>
<dbReference type="Pfam" id="PF01869">
    <property type="entry name" value="BcrAD_BadFG"/>
    <property type="match status" value="1"/>
</dbReference>
<dbReference type="KEGG" id="vpy:HZI73_05940"/>
<dbReference type="InterPro" id="IPR051805">
    <property type="entry name" value="Dehydratase_Activator_Redct"/>
</dbReference>
<dbReference type="EMBL" id="CP058649">
    <property type="protein sequence ID" value="QUI21868.1"/>
    <property type="molecule type" value="Genomic_DNA"/>
</dbReference>
<dbReference type="InterPro" id="IPR043129">
    <property type="entry name" value="ATPase_NBD"/>
</dbReference>
<dbReference type="PANTHER" id="PTHR32329">
    <property type="entry name" value="BIFUNCTIONAL PROTEIN [INCLUDES 2-HYDROXYACYL-COA DEHYDRATASE (N-TER) AND ITS ACTIVATOR DOMAIN (C_TERM)-RELATED"/>
    <property type="match status" value="1"/>
</dbReference>
<dbReference type="InterPro" id="IPR008275">
    <property type="entry name" value="CoA_E_activase_dom"/>
</dbReference>
<evidence type="ECO:0000313" key="6">
    <source>
        <dbReference type="EMBL" id="QUI21868.1"/>
    </source>
</evidence>
<dbReference type="PANTHER" id="PTHR32329:SF2">
    <property type="entry name" value="BIFUNCTIONAL PROTEIN [INCLUDES 2-HYDROXYACYL-COA DEHYDRATASE (N-TER) AND ITS ACTIVATOR DOMAIN (C_TERM)"/>
    <property type="match status" value="1"/>
</dbReference>
<evidence type="ECO:0000313" key="7">
    <source>
        <dbReference type="Proteomes" id="UP000683246"/>
    </source>
</evidence>